<name>A0ABD3SI41_9LAMI</name>
<dbReference type="SUPFAM" id="SSF51445">
    <property type="entry name" value="(Trans)glycosidases"/>
    <property type="match status" value="2"/>
</dbReference>
<proteinExistence type="inferred from homology"/>
<dbReference type="GO" id="GO:0016787">
    <property type="term" value="F:hydrolase activity"/>
    <property type="evidence" value="ECO:0007669"/>
    <property type="project" value="UniProtKB-KW"/>
</dbReference>
<dbReference type="Proteomes" id="UP001634393">
    <property type="component" value="Unassembled WGS sequence"/>
</dbReference>
<reference evidence="4 5" key="1">
    <citation type="submission" date="2024-12" db="EMBL/GenBank/DDBJ databases">
        <title>The unique morphological basis and parallel evolutionary history of personate flowers in Penstemon.</title>
        <authorList>
            <person name="Depatie T.H."/>
            <person name="Wessinger C.A."/>
        </authorList>
    </citation>
    <scope>NUCLEOTIDE SEQUENCE [LARGE SCALE GENOMIC DNA]</scope>
    <source>
        <strain evidence="4">WTNN_2</strain>
        <tissue evidence="4">Leaf</tissue>
    </source>
</reference>
<feature type="signal peptide" evidence="3">
    <location>
        <begin position="1"/>
        <end position="24"/>
    </location>
</feature>
<dbReference type="PANTHER" id="PTHR10353">
    <property type="entry name" value="GLYCOSYL HYDROLASE"/>
    <property type="match status" value="1"/>
</dbReference>
<evidence type="ECO:0000256" key="3">
    <source>
        <dbReference type="SAM" id="SignalP"/>
    </source>
</evidence>
<dbReference type="Pfam" id="PF00232">
    <property type="entry name" value="Glyco_hydro_1"/>
    <property type="match status" value="4"/>
</dbReference>
<keyword evidence="2" id="KW-0378">Hydrolase</keyword>
<gene>
    <name evidence="4" type="ORF">ACJIZ3_020001</name>
</gene>
<evidence type="ECO:0000256" key="1">
    <source>
        <dbReference type="ARBA" id="ARBA00010838"/>
    </source>
</evidence>
<dbReference type="PROSITE" id="PS00653">
    <property type="entry name" value="GLYCOSYL_HYDROL_F1_2"/>
    <property type="match status" value="1"/>
</dbReference>
<organism evidence="4 5">
    <name type="scientific">Penstemon smallii</name>
    <dbReference type="NCBI Taxonomy" id="265156"/>
    <lineage>
        <taxon>Eukaryota</taxon>
        <taxon>Viridiplantae</taxon>
        <taxon>Streptophyta</taxon>
        <taxon>Embryophyta</taxon>
        <taxon>Tracheophyta</taxon>
        <taxon>Spermatophyta</taxon>
        <taxon>Magnoliopsida</taxon>
        <taxon>eudicotyledons</taxon>
        <taxon>Gunneridae</taxon>
        <taxon>Pentapetalae</taxon>
        <taxon>asterids</taxon>
        <taxon>lamiids</taxon>
        <taxon>Lamiales</taxon>
        <taxon>Plantaginaceae</taxon>
        <taxon>Cheloneae</taxon>
        <taxon>Penstemon</taxon>
    </lineage>
</organism>
<comment type="caution">
    <text evidence="4">The sequence shown here is derived from an EMBL/GenBank/DDBJ whole genome shotgun (WGS) entry which is preliminary data.</text>
</comment>
<dbReference type="InterPro" id="IPR017853">
    <property type="entry name" value="GH"/>
</dbReference>
<evidence type="ECO:0008006" key="6">
    <source>
        <dbReference type="Google" id="ProtNLM"/>
    </source>
</evidence>
<evidence type="ECO:0000256" key="2">
    <source>
        <dbReference type="ARBA" id="ARBA00022801"/>
    </source>
</evidence>
<feature type="chain" id="PRO_5044816612" description="Beta-glucosidase" evidence="3">
    <location>
        <begin position="25"/>
        <end position="766"/>
    </location>
</feature>
<dbReference type="InterPro" id="IPR033132">
    <property type="entry name" value="GH_1_N_CS"/>
</dbReference>
<dbReference type="PANTHER" id="PTHR10353:SF302">
    <property type="entry name" value="BETA-GLUCOSIDASE 40"/>
    <property type="match status" value="1"/>
</dbReference>
<dbReference type="InterPro" id="IPR001360">
    <property type="entry name" value="Glyco_hydro_1"/>
</dbReference>
<keyword evidence="3" id="KW-0732">Signal</keyword>
<protein>
    <recommendedName>
        <fullName evidence="6">Beta-glucosidase</fullName>
    </recommendedName>
</protein>
<dbReference type="PRINTS" id="PR00131">
    <property type="entry name" value="GLHYDRLASE1"/>
</dbReference>
<dbReference type="EMBL" id="JBJXBP010000006">
    <property type="protein sequence ID" value="KAL3823972.1"/>
    <property type="molecule type" value="Genomic_DNA"/>
</dbReference>
<comment type="similarity">
    <text evidence="1">Belongs to the glycosyl hydrolase 1 family.</text>
</comment>
<evidence type="ECO:0000313" key="4">
    <source>
        <dbReference type="EMBL" id="KAL3823972.1"/>
    </source>
</evidence>
<sequence>MMKGINGLIFAILVVVLWIQICCGQNISRGSFPKGFVFGTASSAYQYEGAVKEDGRGPTIWDTFAHTFGKILDFSNADVANDHYHLYSEDIKLMKDMGMDAYRFSIAWSRIYPNGTGEINQAGINHYNNLINALLANGYDVGLQAPNRCSILLRAFCRAGNSATEPYIVAHNILLSHAAVVDIYKRKYQPKQRGFIEPLTLGDYPSSMRTRVGSRLPIFSKIQSIQVKGSFDFIGINHYTTWYASANKTNIIGILLNDSLADSGASTLRTLYTSCSTQNSFKNAKPISERANSVWLYIVPHGIRNLMNHIKQKYGNPLVLITENGMDDGNPPFQSIKDALKDEKRIKYHNEYLTNLLAAIKEDGCNVKGYFVWSLLDNWEWGAGYSSRFGLYYVDYNDKLKRYAKNSYEGAVKEDGRGQTIWDTFAHSFGKVLDFSNADVANDQYHLYSEDIQLMKDMGMDAYRFSIAWSRIYPNGTGEINQAGIDHYNNLINALLANDFAIYAETCFKEFGDRVKYWITFNEPLNIAVQGYDVGLQAPGRCSVLLGALCQGGNSATEPYIVGHNVLLSHATVVDTYKKKYQPKQRGSIGITLNSYWYEPATNSSDDVQATQRALDFNLGWFIEPLILALKGIKPIGERANSIWLYIVPHGIRSMMNYIKEKYGNPLVLITENGMDDGNNPLQSIEDALKDQKRIKYHNDYLTNLLAAIKDDGCNVKGYFVWSLLDNWEWQAGFSARFGLYYVDYNDKLKRYAKDSVKWFKNFLAS</sequence>
<keyword evidence="5" id="KW-1185">Reference proteome</keyword>
<evidence type="ECO:0000313" key="5">
    <source>
        <dbReference type="Proteomes" id="UP001634393"/>
    </source>
</evidence>
<dbReference type="Gene3D" id="3.20.20.80">
    <property type="entry name" value="Glycosidases"/>
    <property type="match status" value="6"/>
</dbReference>
<dbReference type="AlphaFoldDB" id="A0ABD3SI41"/>
<accession>A0ABD3SI41</accession>